<dbReference type="GO" id="GO:0004842">
    <property type="term" value="F:ubiquitin-protein transferase activity"/>
    <property type="evidence" value="ECO:0007669"/>
    <property type="project" value="InterPro"/>
</dbReference>
<feature type="compositionally biased region" description="Basic and acidic residues" evidence="2">
    <location>
        <begin position="436"/>
        <end position="448"/>
    </location>
</feature>
<accession>A7RNB9</accession>
<keyword evidence="4" id="KW-1185">Reference proteome</keyword>
<feature type="compositionally biased region" description="Basic and acidic residues" evidence="2">
    <location>
        <begin position="214"/>
        <end position="235"/>
    </location>
</feature>
<proteinExistence type="predicted"/>
<dbReference type="EMBL" id="DS469522">
    <property type="protein sequence ID" value="EDO47035.1"/>
    <property type="molecule type" value="Genomic_DNA"/>
</dbReference>
<protein>
    <submittedName>
        <fullName evidence="3">Uncharacterized protein</fullName>
    </submittedName>
</protein>
<dbReference type="eggNOG" id="ENOG502QTFT">
    <property type="taxonomic scope" value="Eukaryota"/>
</dbReference>
<feature type="coiled-coil region" evidence="1">
    <location>
        <begin position="120"/>
        <end position="203"/>
    </location>
</feature>
<dbReference type="GO" id="GO:0006513">
    <property type="term" value="P:protein monoubiquitination"/>
    <property type="evidence" value="ECO:0007669"/>
    <property type="project" value="InterPro"/>
</dbReference>
<name>A7RNB9_NEMVE</name>
<dbReference type="InterPro" id="IPR039209">
    <property type="entry name" value="OBI1"/>
</dbReference>
<evidence type="ECO:0000256" key="1">
    <source>
        <dbReference type="SAM" id="Coils"/>
    </source>
</evidence>
<dbReference type="GO" id="GO:0006275">
    <property type="term" value="P:regulation of DNA replication"/>
    <property type="evidence" value="ECO:0007669"/>
    <property type="project" value="InterPro"/>
</dbReference>
<sequence length="544" mass="60537">MNSRDKNYACLRGPFSSFNKTAFSVIESIVYSGSMDLHMNSDAVTRVELRRTRLELIRQEYEDDIVSLQNTIDRLKIENKRLHERISEQDKTISALHMSASQRGKDGEGGAKVCSDIDMLLKLTAKLQEASTTYEQLRDDMTKTKEENKKLREENDMLLRQIARMKDEMLFSKSPQRFGRYTISAMQTKVSQYEKEIQLLRKALTRSDQYIKDLNSRLDRRTPDTERKKTPDTARRVPLTAKATSTSSAAADVAETSSGSRRSSFSLEGVVPGGTGDTHENGLVNIRRVSSNSDVLSPPEPAEDDRPTMVPVCSFPSSSTSALNSYTSTSDMLTSTLSEAASTLESANQWLRNSPSKPDTPTDRTLEVTGQWLKASPCTSDPLCFGDRNPDVFYKSESTVPRPSLDSKLPMRNPFNIDPSSPFSASRQLMLLSERARGRQSDTPRGRQDLSAPSPTSSDGGKLPRTLDFDVLVEGSMNEDSPQRLESLSPRVEVSTGANDMVTVSASATLVATKIKMELEEPDGETQAKKVKLEKDHLFHLGHQ</sequence>
<feature type="region of interest" description="Disordered" evidence="2">
    <location>
        <begin position="396"/>
        <end position="423"/>
    </location>
</feature>
<dbReference type="PANTHER" id="PTHR14609:SF1">
    <property type="entry name" value="ORC UBIQUITIN LIGASE 1"/>
    <property type="match status" value="1"/>
</dbReference>
<dbReference type="PANTHER" id="PTHR14609">
    <property type="entry name" value="RING FINGER PROTEIN 219"/>
    <property type="match status" value="1"/>
</dbReference>
<dbReference type="STRING" id="45351.A7RNB9"/>
<evidence type="ECO:0000313" key="4">
    <source>
        <dbReference type="Proteomes" id="UP000001593"/>
    </source>
</evidence>
<dbReference type="AlphaFoldDB" id="A7RNB9"/>
<keyword evidence="1" id="KW-0175">Coiled coil</keyword>
<evidence type="ECO:0000313" key="3">
    <source>
        <dbReference type="EMBL" id="EDO47035.1"/>
    </source>
</evidence>
<feature type="coiled-coil region" evidence="1">
    <location>
        <begin position="51"/>
        <end position="92"/>
    </location>
</feature>
<feature type="compositionally biased region" description="Low complexity" evidence="2">
    <location>
        <begin position="240"/>
        <end position="266"/>
    </location>
</feature>
<evidence type="ECO:0000256" key="2">
    <source>
        <dbReference type="SAM" id="MobiDB-lite"/>
    </source>
</evidence>
<reference evidence="3 4" key="1">
    <citation type="journal article" date="2007" name="Science">
        <title>Sea anemone genome reveals ancestral eumetazoan gene repertoire and genomic organization.</title>
        <authorList>
            <person name="Putnam N.H."/>
            <person name="Srivastava M."/>
            <person name="Hellsten U."/>
            <person name="Dirks B."/>
            <person name="Chapman J."/>
            <person name="Salamov A."/>
            <person name="Terry A."/>
            <person name="Shapiro H."/>
            <person name="Lindquist E."/>
            <person name="Kapitonov V.V."/>
            <person name="Jurka J."/>
            <person name="Genikhovich G."/>
            <person name="Grigoriev I.V."/>
            <person name="Lucas S.M."/>
            <person name="Steele R.E."/>
            <person name="Finnerty J.R."/>
            <person name="Technau U."/>
            <person name="Martindale M.Q."/>
            <person name="Rokhsar D.S."/>
        </authorList>
    </citation>
    <scope>NUCLEOTIDE SEQUENCE [LARGE SCALE GENOMIC DNA]</scope>
    <source>
        <strain evidence="4">CH2 X CH6</strain>
    </source>
</reference>
<dbReference type="OMA" id="RYTISAM"/>
<feature type="region of interest" description="Disordered" evidence="2">
    <location>
        <begin position="214"/>
        <end position="309"/>
    </location>
</feature>
<dbReference type="InParanoid" id="A7RNB9"/>
<dbReference type="Proteomes" id="UP000001593">
    <property type="component" value="Unassembled WGS sequence"/>
</dbReference>
<feature type="region of interest" description="Disordered" evidence="2">
    <location>
        <begin position="436"/>
        <end position="465"/>
    </location>
</feature>
<organism evidence="3 4">
    <name type="scientific">Nematostella vectensis</name>
    <name type="common">Starlet sea anemone</name>
    <dbReference type="NCBI Taxonomy" id="45351"/>
    <lineage>
        <taxon>Eukaryota</taxon>
        <taxon>Metazoa</taxon>
        <taxon>Cnidaria</taxon>
        <taxon>Anthozoa</taxon>
        <taxon>Hexacorallia</taxon>
        <taxon>Actiniaria</taxon>
        <taxon>Edwardsiidae</taxon>
        <taxon>Nematostella</taxon>
    </lineage>
</organism>
<gene>
    <name evidence="3" type="ORF">NEMVEDRAFT_v1g239554</name>
</gene>
<dbReference type="HOGENOM" id="CLU_500893_0_0_1"/>